<dbReference type="PRINTS" id="PR00080">
    <property type="entry name" value="SDRFAMILY"/>
</dbReference>
<evidence type="ECO:0000256" key="3">
    <source>
        <dbReference type="RuleBase" id="RU000363"/>
    </source>
</evidence>
<proteinExistence type="inferred from homology"/>
<dbReference type="PANTHER" id="PTHR44196:SF1">
    <property type="entry name" value="DEHYDROGENASE_REDUCTASE SDR FAMILY MEMBER 7B"/>
    <property type="match status" value="1"/>
</dbReference>
<organism evidence="5 6">
    <name type="scientific">Ramlibacter tataouinensis (strain ATCC BAA-407 / DSM 14655 / LMG 21543 / TTB310)</name>
    <dbReference type="NCBI Taxonomy" id="365046"/>
    <lineage>
        <taxon>Bacteria</taxon>
        <taxon>Pseudomonadati</taxon>
        <taxon>Pseudomonadota</taxon>
        <taxon>Betaproteobacteria</taxon>
        <taxon>Burkholderiales</taxon>
        <taxon>Comamonadaceae</taxon>
        <taxon>Ramlibacter</taxon>
    </lineage>
</organism>
<dbReference type="STRING" id="365046.Rta_00790"/>
<keyword evidence="4" id="KW-0472">Membrane</keyword>
<evidence type="ECO:0000313" key="6">
    <source>
        <dbReference type="Proteomes" id="UP000008385"/>
    </source>
</evidence>
<dbReference type="SUPFAM" id="SSF51735">
    <property type="entry name" value="NAD(P)-binding Rossmann-fold domains"/>
    <property type="match status" value="1"/>
</dbReference>
<protein>
    <submittedName>
        <fullName evidence="5">Candidate oxidoreductase protein</fullName>
    </submittedName>
</protein>
<dbReference type="InterPro" id="IPR002347">
    <property type="entry name" value="SDR_fam"/>
</dbReference>
<dbReference type="InterPro" id="IPR036291">
    <property type="entry name" value="NAD(P)-bd_dom_sf"/>
</dbReference>
<dbReference type="NCBIfam" id="NF004792">
    <property type="entry name" value="PRK06139.1"/>
    <property type="match status" value="1"/>
</dbReference>
<dbReference type="PANTHER" id="PTHR44196">
    <property type="entry name" value="DEHYDROGENASE/REDUCTASE SDR FAMILY MEMBER 7B"/>
    <property type="match status" value="1"/>
</dbReference>
<feature type="transmembrane region" description="Helical" evidence="4">
    <location>
        <begin position="308"/>
        <end position="328"/>
    </location>
</feature>
<dbReference type="Gene3D" id="3.40.50.720">
    <property type="entry name" value="NAD(P)-binding Rossmann-like Domain"/>
    <property type="match status" value="1"/>
</dbReference>
<dbReference type="eggNOG" id="COG0300">
    <property type="taxonomic scope" value="Bacteria"/>
</dbReference>
<dbReference type="GO" id="GO:0016491">
    <property type="term" value="F:oxidoreductase activity"/>
    <property type="evidence" value="ECO:0007669"/>
    <property type="project" value="UniProtKB-KW"/>
</dbReference>
<accession>F5Y2G6</accession>
<dbReference type="KEGG" id="rta:Rta_00790"/>
<keyword evidence="4" id="KW-0812">Transmembrane</keyword>
<reference evidence="6" key="1">
    <citation type="submission" date="2006-01" db="EMBL/GenBank/DDBJ databases">
        <title>Genome of the cyst-dividing bacterium Ramlibacter tataouinensis.</title>
        <authorList>
            <person name="Barakat M."/>
            <person name="Ortet P."/>
            <person name="De Luca G."/>
            <person name="Jourlin-Castelli C."/>
            <person name="Ansaldi M."/>
            <person name="Py B."/>
            <person name="Fichant G."/>
            <person name="Coutinho P."/>
            <person name="Voulhoux R."/>
            <person name="Bastien O."/>
            <person name="Roy S."/>
            <person name="Marechal E."/>
            <person name="Henrissat B."/>
            <person name="Quentin Y."/>
            <person name="Noirot P."/>
            <person name="Filloux A."/>
            <person name="Mejean V."/>
            <person name="DuBow M."/>
            <person name="Barras F."/>
            <person name="Heulin T."/>
        </authorList>
    </citation>
    <scope>NUCLEOTIDE SEQUENCE [LARGE SCALE GENOMIC DNA]</scope>
    <source>
        <strain evidence="6">ATCC BAA-407 / DSM 14655 / LMG 21543 / TTB310</strain>
    </source>
</reference>
<dbReference type="Proteomes" id="UP000008385">
    <property type="component" value="Chromosome"/>
</dbReference>
<dbReference type="RefSeq" id="WP_013899373.1">
    <property type="nucleotide sequence ID" value="NC_015677.1"/>
</dbReference>
<reference evidence="5 6" key="2">
    <citation type="journal article" date="2011" name="PLoS ONE">
        <title>The Cyst-Dividing Bacterium Ramlibacter tataouinensis TTB310 Genome Reveals a Well-Stocked Toolbox for Adaptation to a Desert Environment.</title>
        <authorList>
            <person name="De Luca G."/>
            <person name="Barakat M."/>
            <person name="Ortet P."/>
            <person name="Fochesato S."/>
            <person name="Jourlin-Castelli C."/>
            <person name="Ansaldi M."/>
            <person name="Py B."/>
            <person name="Fichant G."/>
            <person name="Coutinho P.M."/>
            <person name="Voulhoux R."/>
            <person name="Bastien O."/>
            <person name="Marechal E."/>
            <person name="Henrissat B."/>
            <person name="Quentin Y."/>
            <person name="Noirot P."/>
            <person name="Filloux A."/>
            <person name="Mejean V."/>
            <person name="Dubow M.S."/>
            <person name="Barras F."/>
            <person name="Barbe V."/>
            <person name="Weissenbach J."/>
            <person name="Mihalcescu I."/>
            <person name="Vermeglio A."/>
            <person name="Achouak W."/>
            <person name="Heulin T."/>
        </authorList>
    </citation>
    <scope>NUCLEOTIDE SEQUENCE [LARGE SCALE GENOMIC DNA]</scope>
    <source>
        <strain evidence="6">ATCC BAA-407 / DSM 14655 / LMG 21543 / TTB310</strain>
    </source>
</reference>
<dbReference type="HOGENOM" id="CLU_010194_2_1_4"/>
<dbReference type="EMBL" id="CP000245">
    <property type="protein sequence ID" value="AEG91140.1"/>
    <property type="molecule type" value="Genomic_DNA"/>
</dbReference>
<dbReference type="PRINTS" id="PR00081">
    <property type="entry name" value="GDHRDH"/>
</dbReference>
<evidence type="ECO:0000313" key="5">
    <source>
        <dbReference type="EMBL" id="AEG91140.1"/>
    </source>
</evidence>
<keyword evidence="2" id="KW-0560">Oxidoreductase</keyword>
<evidence type="ECO:0000256" key="1">
    <source>
        <dbReference type="ARBA" id="ARBA00006484"/>
    </source>
</evidence>
<evidence type="ECO:0000256" key="2">
    <source>
        <dbReference type="ARBA" id="ARBA00023002"/>
    </source>
</evidence>
<dbReference type="PATRIC" id="fig|365046.3.peg.82"/>
<keyword evidence="4" id="KW-1133">Transmembrane helix</keyword>
<keyword evidence="6" id="KW-1185">Reference proteome</keyword>
<sequence>MHPSVSASPSAETASRRQVVVITGASSGIGRAAALRFAQDGADLVLAARGTEALAYVAAECERQGARAIAVPTDVTDAQAQRRLAERAIERFGGIDVWINNVGVGAVGAFDQTPVEAHRRVIETNLIGHINGAHAVVPHFRARGRGTLINMASVGGWVPAPYAAAYIASKFGVRGFSESLRAELSALPGVHVCEVYPTFVDTPGAQHGANYTGHRLRPAPPLLDTRRVADALVALARRPRPTVSIGSVAWPGRLAHAVAPNLVGRVTRWAADRAFSHADGAPVTDGNLFAPSQGHAVTGGYRAQQAPVTVPLAAAVLGAAGLACWWAWRGLARR</sequence>
<comment type="similarity">
    <text evidence="1 3">Belongs to the short-chain dehydrogenases/reductases (SDR) family.</text>
</comment>
<gene>
    <name evidence="5" type="ordered locus">Rta_00790</name>
</gene>
<name>F5Y2G6_RAMTT</name>
<dbReference type="AlphaFoldDB" id="F5Y2G6"/>
<dbReference type="GO" id="GO:0016020">
    <property type="term" value="C:membrane"/>
    <property type="evidence" value="ECO:0007669"/>
    <property type="project" value="TreeGrafter"/>
</dbReference>
<evidence type="ECO:0000256" key="4">
    <source>
        <dbReference type="SAM" id="Phobius"/>
    </source>
</evidence>
<dbReference type="Pfam" id="PF00106">
    <property type="entry name" value="adh_short"/>
    <property type="match status" value="1"/>
</dbReference>